<keyword evidence="2" id="KW-0175">Coiled coil</keyword>
<feature type="chain" id="PRO_5046027731" description="JmjC domain-containing protein" evidence="3">
    <location>
        <begin position="27"/>
        <end position="566"/>
    </location>
</feature>
<keyword evidence="7" id="KW-1185">Reference proteome</keyword>
<evidence type="ECO:0000313" key="6">
    <source>
        <dbReference type="EMBL" id="CAK8698364.1"/>
    </source>
</evidence>
<dbReference type="SUPFAM" id="SSF47473">
    <property type="entry name" value="EF-hand"/>
    <property type="match status" value="1"/>
</dbReference>
<dbReference type="InterPro" id="IPR018247">
    <property type="entry name" value="EF_Hand_1_Ca_BS"/>
</dbReference>
<gene>
    <name evidence="6" type="ORF">CVLEPA_LOCUS31803</name>
</gene>
<dbReference type="SUPFAM" id="SSF51197">
    <property type="entry name" value="Clavaminate synthase-like"/>
    <property type="match status" value="1"/>
</dbReference>
<dbReference type="PROSITE" id="PS50222">
    <property type="entry name" value="EF_HAND_2"/>
    <property type="match status" value="1"/>
</dbReference>
<evidence type="ECO:0008006" key="8">
    <source>
        <dbReference type="Google" id="ProtNLM"/>
    </source>
</evidence>
<feature type="coiled-coil region" evidence="2">
    <location>
        <begin position="333"/>
        <end position="360"/>
    </location>
</feature>
<dbReference type="PROSITE" id="PS00018">
    <property type="entry name" value="EF_HAND_1"/>
    <property type="match status" value="1"/>
</dbReference>
<evidence type="ECO:0000256" key="1">
    <source>
        <dbReference type="ARBA" id="ARBA00022837"/>
    </source>
</evidence>
<dbReference type="PANTHER" id="PTHR12461:SF27">
    <property type="entry name" value="JMJC DOMAIN-CONTAINING PROTEIN"/>
    <property type="match status" value="1"/>
</dbReference>
<organism evidence="6 7">
    <name type="scientific">Clavelina lepadiformis</name>
    <name type="common">Light-bulb sea squirt</name>
    <name type="synonym">Ascidia lepadiformis</name>
    <dbReference type="NCBI Taxonomy" id="159417"/>
    <lineage>
        <taxon>Eukaryota</taxon>
        <taxon>Metazoa</taxon>
        <taxon>Chordata</taxon>
        <taxon>Tunicata</taxon>
        <taxon>Ascidiacea</taxon>
        <taxon>Aplousobranchia</taxon>
        <taxon>Clavelinidae</taxon>
        <taxon>Clavelina</taxon>
    </lineage>
</organism>
<dbReference type="InterPro" id="IPR002048">
    <property type="entry name" value="EF_hand_dom"/>
</dbReference>
<feature type="signal peptide" evidence="3">
    <location>
        <begin position="1"/>
        <end position="26"/>
    </location>
</feature>
<sequence>MHRLMEFVAIICLLFCLIFQSFCVIALDNFPQGHLQPLGNQRLPSVPIDEFTLDTAPIPQQFYEEYVKPSRAAIFRNVLKDAKGFKVWSDEYIRENYGEMEVRLEGKKEKGGGIPIGEKYLGRDTLRHFIDNYRSPNSTTYIVSELPEPMFKEAGVIPSVGACGEMMSRFVEIDLWWSSGGSRSVIHKDAFNQINCLYRGTKYWKLFEYKYEKWLYKHPESTDEIGGFSDINVGAVDLFQHPDMVKVPWSNFTINAGDCLFLPKSYYHQVDSVGPINLAVSILFGRMDGKESIDTSDCHEEIDYKSIRYLSDFDVMWKWAGKGVMSMGYGDFEENYRKELIELANERDITTERINEMKLEMIGERLSFGDMDKAFSYLDLNDDGKITISELKEVNRTQLAKFALEIEVYEPSNTYDFEYSYVSYDFVLAILKQVLKFKESFSRNYWIKVYQRVSHGTKEFANEIFTGLAGSEDNDMVYSKDVTTDVIKHALRNWLRYWVPQYSPSGQHLENGEMENNRNVQEVDDGVSLGYGVELILDDPYDGTMVKQNVQIDPLNEAHASARDEL</sequence>
<dbReference type="InterPro" id="IPR041667">
    <property type="entry name" value="Cupin_8"/>
</dbReference>
<name>A0ABP0H301_CLALP</name>
<accession>A0ABP0H301</accession>
<evidence type="ECO:0000256" key="2">
    <source>
        <dbReference type="SAM" id="Coils"/>
    </source>
</evidence>
<dbReference type="Gene3D" id="1.10.238.10">
    <property type="entry name" value="EF-hand"/>
    <property type="match status" value="1"/>
</dbReference>
<evidence type="ECO:0000313" key="7">
    <source>
        <dbReference type="Proteomes" id="UP001642483"/>
    </source>
</evidence>
<evidence type="ECO:0000259" key="5">
    <source>
        <dbReference type="PROSITE" id="PS51184"/>
    </source>
</evidence>
<dbReference type="EMBL" id="CAWYQH010000174">
    <property type="protein sequence ID" value="CAK8698364.1"/>
    <property type="molecule type" value="Genomic_DNA"/>
</dbReference>
<feature type="domain" description="EF-hand" evidence="4">
    <location>
        <begin position="366"/>
        <end position="401"/>
    </location>
</feature>
<proteinExistence type="predicted"/>
<dbReference type="InterPro" id="IPR011992">
    <property type="entry name" value="EF-hand-dom_pair"/>
</dbReference>
<reference evidence="6 7" key="1">
    <citation type="submission" date="2024-02" db="EMBL/GenBank/DDBJ databases">
        <authorList>
            <person name="Daric V."/>
            <person name="Darras S."/>
        </authorList>
    </citation>
    <scope>NUCLEOTIDE SEQUENCE [LARGE SCALE GENOMIC DNA]</scope>
</reference>
<dbReference type="Gene3D" id="2.60.120.650">
    <property type="entry name" value="Cupin"/>
    <property type="match status" value="1"/>
</dbReference>
<keyword evidence="3" id="KW-0732">Signal</keyword>
<dbReference type="PANTHER" id="PTHR12461">
    <property type="entry name" value="HYPOXIA-INDUCIBLE FACTOR 1 ALPHA INHIBITOR-RELATED"/>
    <property type="match status" value="1"/>
</dbReference>
<feature type="domain" description="JmjC" evidence="5">
    <location>
        <begin position="124"/>
        <end position="301"/>
    </location>
</feature>
<dbReference type="InterPro" id="IPR003347">
    <property type="entry name" value="JmjC_dom"/>
</dbReference>
<dbReference type="PROSITE" id="PS51184">
    <property type="entry name" value="JMJC"/>
    <property type="match status" value="1"/>
</dbReference>
<dbReference type="Proteomes" id="UP001642483">
    <property type="component" value="Unassembled WGS sequence"/>
</dbReference>
<comment type="caution">
    <text evidence="6">The sequence shown here is derived from an EMBL/GenBank/DDBJ whole genome shotgun (WGS) entry which is preliminary data.</text>
</comment>
<evidence type="ECO:0000256" key="3">
    <source>
        <dbReference type="SAM" id="SignalP"/>
    </source>
</evidence>
<evidence type="ECO:0000259" key="4">
    <source>
        <dbReference type="PROSITE" id="PS50222"/>
    </source>
</evidence>
<keyword evidence="1" id="KW-0106">Calcium</keyword>
<protein>
    <recommendedName>
        <fullName evidence="8">JmjC domain-containing protein</fullName>
    </recommendedName>
</protein>
<dbReference type="Pfam" id="PF13621">
    <property type="entry name" value="Cupin_8"/>
    <property type="match status" value="1"/>
</dbReference>